<protein>
    <submittedName>
        <fullName evidence="1">Uncharacterized protein</fullName>
    </submittedName>
</protein>
<evidence type="ECO:0000313" key="1">
    <source>
        <dbReference type="EMBL" id="CAK5080415.1"/>
    </source>
</evidence>
<organism evidence="1 2">
    <name type="scientific">Meloidogyne enterolobii</name>
    <name type="common">Root-knot nematode worm</name>
    <name type="synonym">Meloidogyne mayaguensis</name>
    <dbReference type="NCBI Taxonomy" id="390850"/>
    <lineage>
        <taxon>Eukaryota</taxon>
        <taxon>Metazoa</taxon>
        <taxon>Ecdysozoa</taxon>
        <taxon>Nematoda</taxon>
        <taxon>Chromadorea</taxon>
        <taxon>Rhabditida</taxon>
        <taxon>Tylenchina</taxon>
        <taxon>Tylenchomorpha</taxon>
        <taxon>Tylenchoidea</taxon>
        <taxon>Meloidogynidae</taxon>
        <taxon>Meloidogyninae</taxon>
        <taxon>Meloidogyne</taxon>
    </lineage>
</organism>
<dbReference type="EMBL" id="CAVMJV010000041">
    <property type="protein sequence ID" value="CAK5080415.1"/>
    <property type="molecule type" value="Genomic_DNA"/>
</dbReference>
<name>A0ACB0ZMV3_MELEN</name>
<dbReference type="Proteomes" id="UP001497535">
    <property type="component" value="Unassembled WGS sequence"/>
</dbReference>
<sequence length="74" mass="8740">MTQNIDTQNDELPKISNLPSNLKQSLREEKSEKKLREEKFESFLIFCSLFDFLPAQFSFLILFSNICIFLNVFT</sequence>
<gene>
    <name evidence="1" type="ORF">MENTE1834_LOCUS27587</name>
</gene>
<keyword evidence="2" id="KW-1185">Reference proteome</keyword>
<accession>A0ACB0ZMV3</accession>
<comment type="caution">
    <text evidence="1">The sequence shown here is derived from an EMBL/GenBank/DDBJ whole genome shotgun (WGS) entry which is preliminary data.</text>
</comment>
<reference evidence="1" key="1">
    <citation type="submission" date="2023-11" db="EMBL/GenBank/DDBJ databases">
        <authorList>
            <person name="Poullet M."/>
        </authorList>
    </citation>
    <scope>NUCLEOTIDE SEQUENCE</scope>
    <source>
        <strain evidence="1">E1834</strain>
    </source>
</reference>
<proteinExistence type="predicted"/>
<evidence type="ECO:0000313" key="2">
    <source>
        <dbReference type="Proteomes" id="UP001497535"/>
    </source>
</evidence>